<name>A0ABW0MT02_9BURK</name>
<dbReference type="Proteomes" id="UP001596101">
    <property type="component" value="Unassembled WGS sequence"/>
</dbReference>
<proteinExistence type="predicted"/>
<accession>A0ABW0MT02</accession>
<dbReference type="RefSeq" id="WP_379760201.1">
    <property type="nucleotide sequence ID" value="NZ_JBHSMR010000014.1"/>
</dbReference>
<keyword evidence="3" id="KW-1185">Reference proteome</keyword>
<reference evidence="3" key="1">
    <citation type="journal article" date="2019" name="Int. J. Syst. Evol. Microbiol.">
        <title>The Global Catalogue of Microorganisms (GCM) 10K type strain sequencing project: providing services to taxonomists for standard genome sequencing and annotation.</title>
        <authorList>
            <consortium name="The Broad Institute Genomics Platform"/>
            <consortium name="The Broad Institute Genome Sequencing Center for Infectious Disease"/>
            <person name="Wu L."/>
            <person name="Ma J."/>
        </authorList>
    </citation>
    <scope>NUCLEOTIDE SEQUENCE [LARGE SCALE GENOMIC DNA]</scope>
    <source>
        <strain evidence="3">CCUG 43111</strain>
    </source>
</reference>
<protein>
    <recommendedName>
        <fullName evidence="1">Putative regulatory protein FmdB zinc ribbon domain-containing protein</fullName>
    </recommendedName>
</protein>
<evidence type="ECO:0000313" key="2">
    <source>
        <dbReference type="EMBL" id="MFC5480557.1"/>
    </source>
</evidence>
<gene>
    <name evidence="2" type="ORF">ACFPQ5_20335</name>
</gene>
<dbReference type="SMART" id="SM00834">
    <property type="entry name" value="CxxC_CXXC_SSSS"/>
    <property type="match status" value="1"/>
</dbReference>
<comment type="caution">
    <text evidence="2">The sequence shown here is derived from an EMBL/GenBank/DDBJ whole genome shotgun (WGS) entry which is preliminary data.</text>
</comment>
<organism evidence="2 3">
    <name type="scientific">Massilia suwonensis</name>
    <dbReference type="NCBI Taxonomy" id="648895"/>
    <lineage>
        <taxon>Bacteria</taxon>
        <taxon>Pseudomonadati</taxon>
        <taxon>Pseudomonadota</taxon>
        <taxon>Betaproteobacteria</taxon>
        <taxon>Burkholderiales</taxon>
        <taxon>Oxalobacteraceae</taxon>
        <taxon>Telluria group</taxon>
        <taxon>Massilia</taxon>
    </lineage>
</organism>
<evidence type="ECO:0000259" key="1">
    <source>
        <dbReference type="SMART" id="SM00834"/>
    </source>
</evidence>
<dbReference type="EMBL" id="JBHSMR010000014">
    <property type="protein sequence ID" value="MFC5480557.1"/>
    <property type="molecule type" value="Genomic_DNA"/>
</dbReference>
<dbReference type="InterPro" id="IPR013429">
    <property type="entry name" value="Regulatory_FmdB_Zinc_ribbon"/>
</dbReference>
<sequence>MPTYVSHCPSCDTSYDYIRRIADRDQTPECCGAPTIKGLTTPAISAMAFTGHKGFYMPDGKNGGRGSWIESGQDYKKYLRDNNKIPSSEAASEAALQRKNAEVADNKKRREAVIKAVEKLAK</sequence>
<evidence type="ECO:0000313" key="3">
    <source>
        <dbReference type="Proteomes" id="UP001596101"/>
    </source>
</evidence>
<feature type="domain" description="Putative regulatory protein FmdB zinc ribbon" evidence="1">
    <location>
        <begin position="1"/>
        <end position="40"/>
    </location>
</feature>